<keyword evidence="4" id="KW-0408">Iron</keyword>
<evidence type="ECO:0000256" key="3">
    <source>
        <dbReference type="ARBA" id="ARBA00023002"/>
    </source>
</evidence>
<dbReference type="RefSeq" id="WP_315602662.1">
    <property type="nucleotide sequence ID" value="NZ_CP130318.1"/>
</dbReference>
<keyword evidence="1" id="KW-0004">4Fe-4S</keyword>
<dbReference type="InterPro" id="IPR039650">
    <property type="entry name" value="HdrA-like"/>
</dbReference>
<evidence type="ECO:0000256" key="2">
    <source>
        <dbReference type="ARBA" id="ARBA00022723"/>
    </source>
</evidence>
<dbReference type="SUPFAM" id="SSF51905">
    <property type="entry name" value="FAD/NAD(P)-binding domain"/>
    <property type="match status" value="1"/>
</dbReference>
<proteinExistence type="predicted"/>
<evidence type="ECO:0000313" key="7">
    <source>
        <dbReference type="Proteomes" id="UP001305702"/>
    </source>
</evidence>
<keyword evidence="5" id="KW-0411">Iron-sulfur</keyword>
<dbReference type="Gene3D" id="3.50.50.60">
    <property type="entry name" value="FAD/NAD(P)-binding domain"/>
    <property type="match status" value="1"/>
</dbReference>
<dbReference type="AlphaFoldDB" id="A0AA96L901"/>
<name>A0AA96L901_9BACL</name>
<dbReference type="EMBL" id="CP130318">
    <property type="protein sequence ID" value="WNQ08895.1"/>
    <property type="molecule type" value="Genomic_DNA"/>
</dbReference>
<dbReference type="GO" id="GO:0051539">
    <property type="term" value="F:4 iron, 4 sulfur cluster binding"/>
    <property type="evidence" value="ECO:0007669"/>
    <property type="project" value="UniProtKB-KW"/>
</dbReference>
<dbReference type="PRINTS" id="PR00469">
    <property type="entry name" value="PNDRDTASEII"/>
</dbReference>
<keyword evidence="3" id="KW-0560">Oxidoreductase</keyword>
<dbReference type="PANTHER" id="PTHR43498:SF1">
    <property type="entry name" value="COB--COM HETERODISULFIDE REDUCTASE IRON-SULFUR SUBUNIT A"/>
    <property type="match status" value="1"/>
</dbReference>
<protein>
    <submittedName>
        <fullName evidence="6">FAD-dependent oxidoreductase</fullName>
    </submittedName>
</protein>
<evidence type="ECO:0000256" key="1">
    <source>
        <dbReference type="ARBA" id="ARBA00022485"/>
    </source>
</evidence>
<dbReference type="GO" id="GO:0046872">
    <property type="term" value="F:metal ion binding"/>
    <property type="evidence" value="ECO:0007669"/>
    <property type="project" value="UniProtKB-KW"/>
</dbReference>
<sequence length="466" mass="50013">MTIEAKRTVTIPSQELPVSYTPDVVVVGGGPAGIAAALASSRNGARTLLVEQRGYLGGMATAALVPAFCPYTDGEKAVIRGIGLELLDRMKQEAGGDYRELNEDKIDWVPIDAEVLKRVYDEVVAESGTTLLFHTAVEQVLVEGETITGVVVNNKSGRSVIQAKLYIDATGDADLAALSGVPFHKGGVEGELQPGTMCYLVAGADRAKFQAFLEETGQSLQLEKTVVEAQERGDLPAGRKRISGIAWVTPYVAGFNFGHIFGVDGTKAEDLTRAAVEGRQLIARQMAFLHRYVPGFENAHLVHTGDQVGIRETRRIVGDYTLVVEDFLTMRTFEDDIARNSYFIDIHLAHAGSAMAIKHLPKGESHGVPYRCMLPVGKANLIVAGRAVSSDRPVQGSLRVMPNCFAMGQAAGTAAAMAASGGQGFREIEIKGLQERLTRQGAWLGVGERRQTAALAGSVIEFEEEC</sequence>
<keyword evidence="2" id="KW-0479">Metal-binding</keyword>
<evidence type="ECO:0000256" key="5">
    <source>
        <dbReference type="ARBA" id="ARBA00023014"/>
    </source>
</evidence>
<accession>A0AA96L901</accession>
<dbReference type="InterPro" id="IPR036188">
    <property type="entry name" value="FAD/NAD-bd_sf"/>
</dbReference>
<evidence type="ECO:0000313" key="6">
    <source>
        <dbReference type="EMBL" id="WNQ08895.1"/>
    </source>
</evidence>
<dbReference type="GO" id="GO:0016491">
    <property type="term" value="F:oxidoreductase activity"/>
    <property type="evidence" value="ECO:0007669"/>
    <property type="project" value="UniProtKB-KW"/>
</dbReference>
<dbReference type="KEGG" id="paun:MJA45_14675"/>
<organism evidence="6 7">
    <name type="scientific">Paenibacillus aurantius</name>
    <dbReference type="NCBI Taxonomy" id="2918900"/>
    <lineage>
        <taxon>Bacteria</taxon>
        <taxon>Bacillati</taxon>
        <taxon>Bacillota</taxon>
        <taxon>Bacilli</taxon>
        <taxon>Bacillales</taxon>
        <taxon>Paenibacillaceae</taxon>
        <taxon>Paenibacillus</taxon>
    </lineage>
</organism>
<keyword evidence="7" id="KW-1185">Reference proteome</keyword>
<dbReference type="Pfam" id="PF12831">
    <property type="entry name" value="FAD_oxidored"/>
    <property type="match status" value="1"/>
</dbReference>
<dbReference type="PANTHER" id="PTHR43498">
    <property type="entry name" value="FERREDOXIN:COB-COM HETERODISULFIDE REDUCTASE SUBUNIT A"/>
    <property type="match status" value="1"/>
</dbReference>
<gene>
    <name evidence="6" type="ORF">MJA45_14675</name>
</gene>
<evidence type="ECO:0000256" key="4">
    <source>
        <dbReference type="ARBA" id="ARBA00023004"/>
    </source>
</evidence>
<dbReference type="Proteomes" id="UP001305702">
    <property type="component" value="Chromosome"/>
</dbReference>
<reference evidence="6 7" key="1">
    <citation type="submission" date="2022-02" db="EMBL/GenBank/DDBJ databases">
        <title>Paenibacillus sp. MBLB1776 Whole Genome Shotgun Sequencing.</title>
        <authorList>
            <person name="Hwang C.Y."/>
            <person name="Cho E.-S."/>
            <person name="Seo M.-J."/>
        </authorList>
    </citation>
    <scope>NUCLEOTIDE SEQUENCE [LARGE SCALE GENOMIC DNA]</scope>
    <source>
        <strain evidence="6 7">MBLB1776</strain>
    </source>
</reference>